<name>A0A2B7WS89_POLH7</name>
<feature type="compositionally biased region" description="Low complexity" evidence="2">
    <location>
        <begin position="160"/>
        <end position="176"/>
    </location>
</feature>
<feature type="compositionally biased region" description="Polar residues" evidence="2">
    <location>
        <begin position="1"/>
        <end position="15"/>
    </location>
</feature>
<evidence type="ECO:0000256" key="2">
    <source>
        <dbReference type="SAM" id="MobiDB-lite"/>
    </source>
</evidence>
<keyword evidence="1" id="KW-0175">Coiled coil</keyword>
<proteinExistence type="predicted"/>
<feature type="region of interest" description="Disordered" evidence="2">
    <location>
        <begin position="472"/>
        <end position="517"/>
    </location>
</feature>
<feature type="compositionally biased region" description="Low complexity" evidence="2">
    <location>
        <begin position="492"/>
        <end position="503"/>
    </location>
</feature>
<feature type="region of interest" description="Disordered" evidence="2">
    <location>
        <begin position="217"/>
        <end position="335"/>
    </location>
</feature>
<feature type="region of interest" description="Disordered" evidence="2">
    <location>
        <begin position="367"/>
        <end position="387"/>
    </location>
</feature>
<dbReference type="AlphaFoldDB" id="A0A2B7WS89"/>
<feature type="compositionally biased region" description="Basic and acidic residues" evidence="2">
    <location>
        <begin position="286"/>
        <end position="298"/>
    </location>
</feature>
<feature type="region of interest" description="Disordered" evidence="2">
    <location>
        <begin position="1"/>
        <end position="116"/>
    </location>
</feature>
<keyword evidence="4" id="KW-1185">Reference proteome</keyword>
<sequence>MRDQFVASSLRSPMTTMPRDKQFSNNASAKPLTPALSGAFKTSKAPLTPKLAGSTPSTALRRPAPLHSTPEASPRIDASTPGSTLLNANITPRSGSRISRRDGLSPSASTPPSMYQRPLANANAVNTSPLVELHSNVDNNGPAHGRVARVKSVGSESAKYSGSYTTSSNSSSTTGTSMFFHASEAKPHASLSEQEPLQPAPHVKPAAQSAFLYAGSRTAQQTPRTDSRSVVSLSRNPGQGNRSPQLRSPDVAAASPRLHPPSHASYLSNDVNVHGGQRPLSSQSFHDPRSNGNHEPHASRHRLSSSTDNSKRPSHRKTSSVDASHLVKTSPQSLLASPITSPALVTSDHCGPAGFTSPELSPMVLSNRTSASVEHPPCPSCLHNQISEDPHQKMNDLAANARRERKVLDLEISNSSLLAINRTLEREMRKQNAELRRFRRLSRTGRLSINESFRSVSGGQLSIVSETGDGVSELSTVNSDGELSDSSDEQFSSTDSGASSPGSNAEPRTERSASRRRRDERRFLLDLSKHQQLLVDSQKLNESIKRCLGRTESLILEGKKALEYNVRVSDVDIGGRVLNPDELDELDGDKQGGRGLLSPSTEITSFTEIYNENSSLDLDFDFDDHE</sequence>
<dbReference type="OrthoDB" id="2555519at2759"/>
<accession>A0A2B7WS89</accession>
<evidence type="ECO:0000313" key="4">
    <source>
        <dbReference type="Proteomes" id="UP000224634"/>
    </source>
</evidence>
<dbReference type="EMBL" id="PDNA01000225">
    <property type="protein sequence ID" value="PGH02254.1"/>
    <property type="molecule type" value="Genomic_DNA"/>
</dbReference>
<feature type="compositionally biased region" description="Polar residues" evidence="2">
    <location>
        <begin position="217"/>
        <end position="246"/>
    </location>
</feature>
<gene>
    <name evidence="3" type="ORF">AJ80_08879</name>
</gene>
<evidence type="ECO:0000313" key="3">
    <source>
        <dbReference type="EMBL" id="PGH02254.1"/>
    </source>
</evidence>
<feature type="coiled-coil region" evidence="1">
    <location>
        <begin position="414"/>
        <end position="441"/>
    </location>
</feature>
<feature type="region of interest" description="Disordered" evidence="2">
    <location>
        <begin position="185"/>
        <end position="204"/>
    </location>
</feature>
<organism evidence="3 4">
    <name type="scientific">Polytolypa hystricis (strain UAMH7299)</name>
    <dbReference type="NCBI Taxonomy" id="1447883"/>
    <lineage>
        <taxon>Eukaryota</taxon>
        <taxon>Fungi</taxon>
        <taxon>Dikarya</taxon>
        <taxon>Ascomycota</taxon>
        <taxon>Pezizomycotina</taxon>
        <taxon>Eurotiomycetes</taxon>
        <taxon>Eurotiomycetidae</taxon>
        <taxon>Onygenales</taxon>
        <taxon>Onygenales incertae sedis</taxon>
        <taxon>Polytolypa</taxon>
    </lineage>
</organism>
<dbReference type="STRING" id="1447883.A0A2B7WS89"/>
<protein>
    <submittedName>
        <fullName evidence="3">Uncharacterized protein</fullName>
    </submittedName>
</protein>
<dbReference type="Proteomes" id="UP000224634">
    <property type="component" value="Unassembled WGS sequence"/>
</dbReference>
<feature type="compositionally biased region" description="Polar residues" evidence="2">
    <location>
        <begin position="80"/>
        <end position="97"/>
    </location>
</feature>
<reference evidence="3 4" key="1">
    <citation type="submission" date="2017-10" db="EMBL/GenBank/DDBJ databases">
        <title>Comparative genomics in systemic dimorphic fungi from Ajellomycetaceae.</title>
        <authorList>
            <person name="Munoz J.F."/>
            <person name="Mcewen J.G."/>
            <person name="Clay O.K."/>
            <person name="Cuomo C.A."/>
        </authorList>
    </citation>
    <scope>NUCLEOTIDE SEQUENCE [LARGE SCALE GENOMIC DNA]</scope>
    <source>
        <strain evidence="3 4">UAMH7299</strain>
    </source>
</reference>
<comment type="caution">
    <text evidence="3">The sequence shown here is derived from an EMBL/GenBank/DDBJ whole genome shotgun (WGS) entry which is preliminary data.</text>
</comment>
<dbReference type="PANTHER" id="PTHR38701">
    <property type="entry name" value="CHROMOSOME 8, WHOLE GENOME SHOTGUN SEQUENCE"/>
    <property type="match status" value="1"/>
</dbReference>
<evidence type="ECO:0000256" key="1">
    <source>
        <dbReference type="SAM" id="Coils"/>
    </source>
</evidence>
<feature type="region of interest" description="Disordered" evidence="2">
    <location>
        <begin position="154"/>
        <end position="176"/>
    </location>
</feature>
<dbReference type="PANTHER" id="PTHR38701:SF1">
    <property type="entry name" value="UP-REGULATED DURING SEPTATION PROTEIN 1 DOMAIN-CONTAINING PROTEIN"/>
    <property type="match status" value="1"/>
</dbReference>